<dbReference type="AlphaFoldDB" id="A0AAP0Q6S8"/>
<dbReference type="Pfam" id="PF03004">
    <property type="entry name" value="Transposase_24"/>
    <property type="match status" value="1"/>
</dbReference>
<proteinExistence type="predicted"/>
<dbReference type="InterPro" id="IPR004252">
    <property type="entry name" value="Probable_transposase_24"/>
</dbReference>
<evidence type="ECO:0000313" key="1">
    <source>
        <dbReference type="EMBL" id="KAK9168968.1"/>
    </source>
</evidence>
<sequence>MITEGYYWKSLPDHQKEIYWEIWKAFADFKAMFDEALENRKSEKGSPGTGLSKHTGGTKSFRVYEDVLALDRDEDDEVTPNDVFHHVHSKDHDGVTFIDNTSARLLCFHATELVRRCEEHTQATPNRSIDKKQLDYDTTGECSKGRVYGLGSLAKRKSCSKACTVQGFRVEPLRNVHGLRSKHLSGTTTTATTSGTSSPGIKLGFEGCYSTPKESLKGVQGVGQGHL</sequence>
<evidence type="ECO:0000313" key="2">
    <source>
        <dbReference type="Proteomes" id="UP001420932"/>
    </source>
</evidence>
<keyword evidence="2" id="KW-1185">Reference proteome</keyword>
<dbReference type="EMBL" id="JBBNAF010000001">
    <property type="protein sequence ID" value="KAK9168968.1"/>
    <property type="molecule type" value="Genomic_DNA"/>
</dbReference>
<protein>
    <submittedName>
        <fullName evidence="1">Uncharacterized protein</fullName>
    </submittedName>
</protein>
<name>A0AAP0Q6S8_9MAGN</name>
<organism evidence="1 2">
    <name type="scientific">Stephania yunnanensis</name>
    <dbReference type="NCBI Taxonomy" id="152371"/>
    <lineage>
        <taxon>Eukaryota</taxon>
        <taxon>Viridiplantae</taxon>
        <taxon>Streptophyta</taxon>
        <taxon>Embryophyta</taxon>
        <taxon>Tracheophyta</taxon>
        <taxon>Spermatophyta</taxon>
        <taxon>Magnoliopsida</taxon>
        <taxon>Ranunculales</taxon>
        <taxon>Menispermaceae</taxon>
        <taxon>Menispermoideae</taxon>
        <taxon>Cissampelideae</taxon>
        <taxon>Stephania</taxon>
    </lineage>
</organism>
<reference evidence="1 2" key="1">
    <citation type="submission" date="2024-01" db="EMBL/GenBank/DDBJ databases">
        <title>Genome assemblies of Stephania.</title>
        <authorList>
            <person name="Yang L."/>
        </authorList>
    </citation>
    <scope>NUCLEOTIDE SEQUENCE [LARGE SCALE GENOMIC DNA]</scope>
    <source>
        <strain evidence="1">YNDBR</strain>
        <tissue evidence="1">Leaf</tissue>
    </source>
</reference>
<accession>A0AAP0Q6S8</accession>
<comment type="caution">
    <text evidence="1">The sequence shown here is derived from an EMBL/GenBank/DDBJ whole genome shotgun (WGS) entry which is preliminary data.</text>
</comment>
<dbReference type="Proteomes" id="UP001420932">
    <property type="component" value="Unassembled WGS sequence"/>
</dbReference>
<gene>
    <name evidence="1" type="ORF">Syun_001108</name>
</gene>